<organism evidence="2">
    <name type="scientific">uncultured Ramlibacter sp</name>
    <dbReference type="NCBI Taxonomy" id="260755"/>
    <lineage>
        <taxon>Bacteria</taxon>
        <taxon>Pseudomonadati</taxon>
        <taxon>Pseudomonadota</taxon>
        <taxon>Betaproteobacteria</taxon>
        <taxon>Burkholderiales</taxon>
        <taxon>Comamonadaceae</taxon>
        <taxon>Ramlibacter</taxon>
        <taxon>environmental samples</taxon>
    </lineage>
</organism>
<protein>
    <submittedName>
        <fullName evidence="2">Uncharacterized protein</fullName>
    </submittedName>
</protein>
<feature type="compositionally biased region" description="Basic residues" evidence="1">
    <location>
        <begin position="1"/>
        <end position="11"/>
    </location>
</feature>
<dbReference type="EMBL" id="CADCUX010000756">
    <property type="protein sequence ID" value="CAA9443543.1"/>
    <property type="molecule type" value="Genomic_DNA"/>
</dbReference>
<evidence type="ECO:0000256" key="1">
    <source>
        <dbReference type="SAM" id="MobiDB-lite"/>
    </source>
</evidence>
<evidence type="ECO:0000313" key="2">
    <source>
        <dbReference type="EMBL" id="CAA9443543.1"/>
    </source>
</evidence>
<feature type="region of interest" description="Disordered" evidence="1">
    <location>
        <begin position="1"/>
        <end position="45"/>
    </location>
</feature>
<feature type="compositionally biased region" description="Low complexity" evidence="1">
    <location>
        <begin position="35"/>
        <end position="45"/>
    </location>
</feature>
<feature type="non-terminal residue" evidence="2">
    <location>
        <position position="1"/>
    </location>
</feature>
<reference evidence="2" key="1">
    <citation type="submission" date="2020-02" db="EMBL/GenBank/DDBJ databases">
        <authorList>
            <person name="Meier V. D."/>
        </authorList>
    </citation>
    <scope>NUCLEOTIDE SEQUENCE</scope>
    <source>
        <strain evidence="2">AVDCRST_MAG51</strain>
    </source>
</reference>
<name>A0A6J4QJ56_9BURK</name>
<accession>A0A6J4QJ56</accession>
<sequence length="45" mass="5074">CCARSRTRTRMRSSASPTRPIPSWPASRPRKWDSTRSSSTPRSAP</sequence>
<feature type="non-terminal residue" evidence="2">
    <location>
        <position position="45"/>
    </location>
</feature>
<dbReference type="AlphaFoldDB" id="A0A6J4QJ56"/>
<proteinExistence type="predicted"/>
<gene>
    <name evidence="2" type="ORF">AVDCRST_MAG51-3478</name>
</gene>